<dbReference type="InterPro" id="IPR011037">
    <property type="entry name" value="Pyrv_Knase-like_insert_dom_sf"/>
</dbReference>
<evidence type="ECO:0000313" key="3">
    <source>
        <dbReference type="EMBL" id="PPQ64294.1"/>
    </source>
</evidence>
<sequence>MAGVSNPLEWSLTNVPFFDKVMSTYTWTVLAISLSVAILAVGLRQNRPTRSSKPLSSKKMPSGDVRVSKILIHPIKSCRGISVPSAKFTPEGLENDRIWSIIDATKMSIITAREVPKMVLITPSIEPDGTLKVQFPEGSGCDAFSIPLAPTEETLQAWTALPKVTIWPTHDPVDGYICESVDGPKGTASATLSKYFGKPVHLLYKGPRPRPIDPTAQFPNLNATAKYQDMYPLLVLSEESTDAVENELRGHVGTQGIDGRWSQDKILIERFRPNIVVKGAGPFAEDDWEEITLGSKEAPALTLVSKCTRCLLPNVSPETGERDKAVPYKVLMKFRTGLDPTQKMKPCVGCNAVPSGNGVVNVGDLVYIKKMAD</sequence>
<dbReference type="SUPFAM" id="SSF50800">
    <property type="entry name" value="PK beta-barrel domain-like"/>
    <property type="match status" value="1"/>
</dbReference>
<evidence type="ECO:0000259" key="2">
    <source>
        <dbReference type="PROSITE" id="PS51340"/>
    </source>
</evidence>
<dbReference type="PANTHER" id="PTHR14237">
    <property type="entry name" value="MOLYBDOPTERIN COFACTOR SULFURASE MOSC"/>
    <property type="match status" value="1"/>
</dbReference>
<keyword evidence="1" id="KW-1133">Transmembrane helix</keyword>
<dbReference type="STRING" id="231916.A0A409VBE9"/>
<dbReference type="Pfam" id="PF03473">
    <property type="entry name" value="MOSC"/>
    <property type="match status" value="1"/>
</dbReference>
<keyword evidence="1" id="KW-0472">Membrane</keyword>
<keyword evidence="4" id="KW-1185">Reference proteome</keyword>
<dbReference type="GO" id="GO:0030151">
    <property type="term" value="F:molybdenum ion binding"/>
    <property type="evidence" value="ECO:0007669"/>
    <property type="project" value="InterPro"/>
</dbReference>
<dbReference type="Proteomes" id="UP000284706">
    <property type="component" value="Unassembled WGS sequence"/>
</dbReference>
<organism evidence="3 4">
    <name type="scientific">Gymnopilus dilepis</name>
    <dbReference type="NCBI Taxonomy" id="231916"/>
    <lineage>
        <taxon>Eukaryota</taxon>
        <taxon>Fungi</taxon>
        <taxon>Dikarya</taxon>
        <taxon>Basidiomycota</taxon>
        <taxon>Agaricomycotina</taxon>
        <taxon>Agaricomycetes</taxon>
        <taxon>Agaricomycetidae</taxon>
        <taxon>Agaricales</taxon>
        <taxon>Agaricineae</taxon>
        <taxon>Hymenogastraceae</taxon>
        <taxon>Gymnopilus</taxon>
    </lineage>
</organism>
<dbReference type="Pfam" id="PF03476">
    <property type="entry name" value="MOSC_N"/>
    <property type="match status" value="1"/>
</dbReference>
<feature type="transmembrane region" description="Helical" evidence="1">
    <location>
        <begin position="24"/>
        <end position="43"/>
    </location>
</feature>
<protein>
    <recommendedName>
        <fullName evidence="2">MOSC domain-containing protein</fullName>
    </recommendedName>
</protein>
<reference evidence="3 4" key="1">
    <citation type="journal article" date="2018" name="Evol. Lett.">
        <title>Horizontal gene cluster transfer increased hallucinogenic mushroom diversity.</title>
        <authorList>
            <person name="Reynolds H.T."/>
            <person name="Vijayakumar V."/>
            <person name="Gluck-Thaler E."/>
            <person name="Korotkin H.B."/>
            <person name="Matheny P.B."/>
            <person name="Slot J.C."/>
        </authorList>
    </citation>
    <scope>NUCLEOTIDE SEQUENCE [LARGE SCALE GENOMIC DNA]</scope>
    <source>
        <strain evidence="3 4">SRW20</strain>
    </source>
</reference>
<accession>A0A409VBE9</accession>
<dbReference type="OrthoDB" id="17255at2759"/>
<feature type="domain" description="MOSC" evidence="2">
    <location>
        <begin position="171"/>
        <end position="369"/>
    </location>
</feature>
<dbReference type="InParanoid" id="A0A409VBE9"/>
<proteinExistence type="predicted"/>
<dbReference type="SUPFAM" id="SSF141673">
    <property type="entry name" value="MOSC N-terminal domain-like"/>
    <property type="match status" value="1"/>
</dbReference>
<dbReference type="EMBL" id="NHYE01005668">
    <property type="protein sequence ID" value="PPQ64294.1"/>
    <property type="molecule type" value="Genomic_DNA"/>
</dbReference>
<evidence type="ECO:0000256" key="1">
    <source>
        <dbReference type="SAM" id="Phobius"/>
    </source>
</evidence>
<dbReference type="PANTHER" id="PTHR14237:SF19">
    <property type="entry name" value="MITOCHONDRIAL AMIDOXIME REDUCING COMPONENT 1"/>
    <property type="match status" value="1"/>
</dbReference>
<evidence type="ECO:0000313" key="4">
    <source>
        <dbReference type="Proteomes" id="UP000284706"/>
    </source>
</evidence>
<dbReference type="AlphaFoldDB" id="A0A409VBE9"/>
<dbReference type="InterPro" id="IPR005302">
    <property type="entry name" value="MoCF_Sase_C"/>
</dbReference>
<dbReference type="GO" id="GO:0030170">
    <property type="term" value="F:pyridoxal phosphate binding"/>
    <property type="evidence" value="ECO:0007669"/>
    <property type="project" value="InterPro"/>
</dbReference>
<comment type="caution">
    <text evidence="3">The sequence shown here is derived from an EMBL/GenBank/DDBJ whole genome shotgun (WGS) entry which is preliminary data.</text>
</comment>
<dbReference type="InterPro" id="IPR005303">
    <property type="entry name" value="MOCOS_middle"/>
</dbReference>
<gene>
    <name evidence="3" type="ORF">CVT26_002177</name>
</gene>
<name>A0A409VBE9_9AGAR</name>
<dbReference type="GO" id="GO:0003824">
    <property type="term" value="F:catalytic activity"/>
    <property type="evidence" value="ECO:0007669"/>
    <property type="project" value="InterPro"/>
</dbReference>
<dbReference type="PROSITE" id="PS51340">
    <property type="entry name" value="MOSC"/>
    <property type="match status" value="1"/>
</dbReference>
<keyword evidence="1" id="KW-0812">Transmembrane</keyword>